<feature type="transmembrane region" description="Helical" evidence="1">
    <location>
        <begin position="249"/>
        <end position="268"/>
    </location>
</feature>
<evidence type="ECO:0000313" key="2">
    <source>
        <dbReference type="EMBL" id="QKF79397.1"/>
    </source>
</evidence>
<gene>
    <name evidence="2" type="ORF">CARM_0461</name>
</gene>
<feature type="transmembrane region" description="Helical" evidence="1">
    <location>
        <begin position="404"/>
        <end position="420"/>
    </location>
</feature>
<dbReference type="KEGG" id="carm:CARM_0461"/>
<protein>
    <submittedName>
        <fullName evidence="2">Putative membrane protein</fullName>
    </submittedName>
</protein>
<feature type="transmembrane region" description="Helical" evidence="1">
    <location>
        <begin position="12"/>
        <end position="41"/>
    </location>
</feature>
<dbReference type="Proteomes" id="UP000509246">
    <property type="component" value="Chromosome"/>
</dbReference>
<feature type="transmembrane region" description="Helical" evidence="1">
    <location>
        <begin position="356"/>
        <end position="375"/>
    </location>
</feature>
<keyword evidence="1" id="KW-0472">Membrane</keyword>
<evidence type="ECO:0000256" key="1">
    <source>
        <dbReference type="SAM" id="Phobius"/>
    </source>
</evidence>
<accession>A0A7L5IK37</accession>
<evidence type="ECO:0000313" key="3">
    <source>
        <dbReference type="Proteomes" id="UP000509246"/>
    </source>
</evidence>
<name>A0A7L5IK37_9BACT</name>
<feature type="transmembrane region" description="Helical" evidence="1">
    <location>
        <begin position="94"/>
        <end position="114"/>
    </location>
</feature>
<dbReference type="RefSeq" id="WP_139426642.1">
    <property type="nucleotide sequence ID" value="NZ_CBCSFY010000010.1"/>
</dbReference>
<dbReference type="GeneID" id="56586195"/>
<keyword evidence="3" id="KW-1185">Reference proteome</keyword>
<sequence>MSYLFISQIFMCVTLFLMVIGKTPLYLTAVIGTTISVLIAMLDSNDILINSLLLSGLNPVILDMTGILMFIGIMQSSGFMDDIIKIIIKFGRRIGGGEGIASASAICAGVIGMLTGFTQPSVTAVITARPSVLLGMNPNHSAGLHGHAGHLGNFGGFTHPTQVAIIGATNIGFGLINIFAIFVAVSLILCSAFRSKIYQKKNFIAIDKNKMQEIAKEIENQKSKHSVYVIFLPFIALFGGFIFGYPIFLLGIFSSVLTIVLSRVNIFNAEKNMIDGVSKIAIPLVATITFLFMSAVIKEIGLAKTIATIFEPILNIAPVQAMFIVAVFAGFITQSYGASSAILLPFLQATMEVCSYNFALAFVAAGGASIAQYFLTGGPVAALSTVIPLVEGSNLKDSNKFQRPSQLFALFLIFIISFFIKF</sequence>
<keyword evidence="1" id="KW-0812">Transmembrane</keyword>
<proteinExistence type="predicted"/>
<organism evidence="2 3">
    <name type="scientific">Campylobacter armoricus</name>
    <dbReference type="NCBI Taxonomy" id="2505970"/>
    <lineage>
        <taxon>Bacteria</taxon>
        <taxon>Pseudomonadati</taxon>
        <taxon>Campylobacterota</taxon>
        <taxon>Epsilonproteobacteria</taxon>
        <taxon>Campylobacterales</taxon>
        <taxon>Campylobacteraceae</taxon>
        <taxon>Campylobacter</taxon>
    </lineage>
</organism>
<feature type="transmembrane region" description="Helical" evidence="1">
    <location>
        <begin position="226"/>
        <end position="243"/>
    </location>
</feature>
<keyword evidence="1" id="KW-1133">Transmembrane helix</keyword>
<dbReference type="EMBL" id="CP053825">
    <property type="protein sequence ID" value="QKF79397.1"/>
    <property type="molecule type" value="Genomic_DNA"/>
</dbReference>
<feature type="transmembrane region" description="Helical" evidence="1">
    <location>
        <begin position="171"/>
        <end position="193"/>
    </location>
</feature>
<feature type="transmembrane region" description="Helical" evidence="1">
    <location>
        <begin position="317"/>
        <end position="344"/>
    </location>
</feature>
<dbReference type="AlphaFoldDB" id="A0A7L5IK37"/>
<feature type="transmembrane region" description="Helical" evidence="1">
    <location>
        <begin position="280"/>
        <end position="297"/>
    </location>
</feature>
<reference evidence="2 3" key="1">
    <citation type="submission" date="2020-05" db="EMBL/GenBank/DDBJ databases">
        <title>Complete genome sequencing of Campylobacter and Arcobacter type strains.</title>
        <authorList>
            <person name="Miller W.G."/>
            <person name="Yee E."/>
        </authorList>
    </citation>
    <scope>NUCLEOTIDE SEQUENCE [LARGE SCALE GENOMIC DNA]</scope>
    <source>
        <strain evidence="2 3">CCUG 73571</strain>
    </source>
</reference>
<feature type="transmembrane region" description="Helical" evidence="1">
    <location>
        <begin position="47"/>
        <end position="73"/>
    </location>
</feature>